<feature type="transmembrane region" description="Helical" evidence="1">
    <location>
        <begin position="105"/>
        <end position="125"/>
    </location>
</feature>
<dbReference type="Pfam" id="PF04854">
    <property type="entry name" value="DUF624"/>
    <property type="match status" value="1"/>
</dbReference>
<dbReference type="RefSeq" id="WP_204653039.1">
    <property type="nucleotide sequence ID" value="NZ_JAFBFD010000004.1"/>
</dbReference>
<proteinExistence type="predicted"/>
<comment type="caution">
    <text evidence="2">The sequence shown here is derived from an EMBL/GenBank/DDBJ whole genome shotgun (WGS) entry which is preliminary data.</text>
</comment>
<feature type="transmembrane region" description="Helical" evidence="1">
    <location>
        <begin position="71"/>
        <end position="93"/>
    </location>
</feature>
<keyword evidence="1" id="KW-0472">Membrane</keyword>
<name>A0ABV9MW69_9ENTE</name>
<feature type="transmembrane region" description="Helical" evidence="1">
    <location>
        <begin position="7"/>
        <end position="27"/>
    </location>
</feature>
<gene>
    <name evidence="2" type="ORF">ACFO5I_11060</name>
</gene>
<evidence type="ECO:0000313" key="3">
    <source>
        <dbReference type="Proteomes" id="UP001595969"/>
    </source>
</evidence>
<feature type="transmembrane region" description="Helical" evidence="1">
    <location>
        <begin position="174"/>
        <end position="196"/>
    </location>
</feature>
<evidence type="ECO:0000256" key="1">
    <source>
        <dbReference type="SAM" id="Phobius"/>
    </source>
</evidence>
<protein>
    <submittedName>
        <fullName evidence="2">DUF624 domain-containing protein</fullName>
    </submittedName>
</protein>
<sequence>MKHIQNSLMNFFNYIAYLCFLNMLWIFSTLAGGILFGIGPATYALIYSVHQFRSKQNYTSIRIFFERYKEHFWLSNLYFGLGGIFFITSLFNLRISVVFFNSYPFLQAIYLLLIFIVATTALLFFHNYTMNPSISIMQNLRVTLFLLFRYPLNTLAFIFTFITLFFLFTNKTSLLILFGAALLILFFDYYHSSLVIKFHQINRN</sequence>
<dbReference type="EMBL" id="JBHSGS010000061">
    <property type="protein sequence ID" value="MFC4720261.1"/>
    <property type="molecule type" value="Genomic_DNA"/>
</dbReference>
<evidence type="ECO:0000313" key="2">
    <source>
        <dbReference type="EMBL" id="MFC4720261.1"/>
    </source>
</evidence>
<keyword evidence="3" id="KW-1185">Reference proteome</keyword>
<dbReference type="InterPro" id="IPR006938">
    <property type="entry name" value="DUF624"/>
</dbReference>
<accession>A0ABV9MW69</accession>
<feature type="transmembrane region" description="Helical" evidence="1">
    <location>
        <begin position="33"/>
        <end position="50"/>
    </location>
</feature>
<dbReference type="Proteomes" id="UP001595969">
    <property type="component" value="Unassembled WGS sequence"/>
</dbReference>
<organism evidence="2 3">
    <name type="scientific">Enterococcus lemanii</name>
    <dbReference type="NCBI Taxonomy" id="1159752"/>
    <lineage>
        <taxon>Bacteria</taxon>
        <taxon>Bacillati</taxon>
        <taxon>Bacillota</taxon>
        <taxon>Bacilli</taxon>
        <taxon>Lactobacillales</taxon>
        <taxon>Enterococcaceae</taxon>
        <taxon>Enterococcus</taxon>
    </lineage>
</organism>
<reference evidence="3" key="1">
    <citation type="journal article" date="2019" name="Int. J. Syst. Evol. Microbiol.">
        <title>The Global Catalogue of Microorganisms (GCM) 10K type strain sequencing project: providing services to taxonomists for standard genome sequencing and annotation.</title>
        <authorList>
            <consortium name="The Broad Institute Genomics Platform"/>
            <consortium name="The Broad Institute Genome Sequencing Center for Infectious Disease"/>
            <person name="Wu L."/>
            <person name="Ma J."/>
        </authorList>
    </citation>
    <scope>NUCLEOTIDE SEQUENCE [LARGE SCALE GENOMIC DNA]</scope>
    <source>
        <strain evidence="3">CGMCC 1.19032</strain>
    </source>
</reference>
<keyword evidence="1" id="KW-0812">Transmembrane</keyword>
<feature type="transmembrane region" description="Helical" evidence="1">
    <location>
        <begin position="146"/>
        <end position="168"/>
    </location>
</feature>
<keyword evidence="1" id="KW-1133">Transmembrane helix</keyword>